<evidence type="ECO:0000256" key="2">
    <source>
        <dbReference type="ARBA" id="ARBA00023015"/>
    </source>
</evidence>
<sequence>MSGSYYNHSYSQEQHQGLINLVISTLDTPEEPTIVSKHYSNERNIASEIQAYAKISGRDWTYYVKNLEVSIGRDTESNFDVLPPLNDAHGGAETADGVGIDLGPAKVVSRKHAFVKYNIQAGCWELHVAGRNGAKVNFQRVHSGPNAPPVPLTSGTILDIGGTQMIFILPDQTPVLSDLAIENVIPKLVSVCGADGNTNNRLINDLIKNSKYANQDIDQRLRQQNQDGSYNQQDQVRIFKMYSSTSPNQSQFQNFNGNGQFVPQTELSGPTTIVNREFLSSNNSQQMKNSTAVNLQRLNALTVNGFPHAMDFATDLSLDENRTVKPPHSYATMITQAILSSAEGIISLADIYRFISTNYAYYRFAKTGWQNSIRHNLSLNKAFEKVPRRPNEPGKGMKWRISETFQTEFLDAWYTGKLAKIKRGSSVFRQLQMHMSKYNQLPGQKESGDRERGHSTTSSMSSANSRKTDPISSATSSNMNPLQHPLPPLAPPYHQQNQLPHIDAQNGVQEAVNGGNAPTYGPNPSETPKMNDKNNTTNASGRMLPFVTKNTNETANGMERGTRAVETINTILPSITTSIAGLGPSHSASSSGASLLTMPTSNNGSRVSLSGGTSASGGHTATSTNSANTIHANGGPSAGYDSLIRSPTKAFQVTAMEAYTPERGSAVNHQNKSPKELNDAIYGDSKKLGGTGTKLTPSSSKSQNTVRSSPGVWNLLQFSSVNSTPAVISGAGTKSDDESDKRQDANGETHDMDEKDIASPPPEESKA</sequence>
<protein>
    <recommendedName>
        <fullName evidence="12">Fork-head domain-containing protein</fullName>
    </recommendedName>
</protein>
<dbReference type="STRING" id="1071383.J7RDY3"/>
<dbReference type="Pfam" id="PF00250">
    <property type="entry name" value="Forkhead"/>
    <property type="match status" value="1"/>
</dbReference>
<reference evidence="10 11" key="1">
    <citation type="journal article" date="2011" name="Proc. Natl. Acad. Sci. U.S.A.">
        <title>Evolutionary erosion of yeast sex chromosomes by mating-type switching accidents.</title>
        <authorList>
            <person name="Gordon J.L."/>
            <person name="Armisen D."/>
            <person name="Proux-Wera E."/>
            <person name="Oheigeartaigh S.S."/>
            <person name="Byrne K.P."/>
            <person name="Wolfe K.H."/>
        </authorList>
    </citation>
    <scope>NUCLEOTIDE SEQUENCE [LARGE SCALE GENOMIC DNA]</scope>
    <source>
        <strain evidence="11">ATCC MYA-139 / BCRC 22969 / CBS 8797 / CCRC 22969 / KCTC 17520 / NBRC 10181 / NCYC 3082</strain>
    </source>
</reference>
<feature type="domain" description="Fork-head" evidence="9">
    <location>
        <begin position="325"/>
        <end position="423"/>
    </location>
</feature>
<dbReference type="GO" id="GO:0000082">
    <property type="term" value="P:G1/S transition of mitotic cell cycle"/>
    <property type="evidence" value="ECO:0007669"/>
    <property type="project" value="EnsemblFungi"/>
</dbReference>
<dbReference type="PROSITE" id="PS00658">
    <property type="entry name" value="FORK_HEAD_2"/>
    <property type="match status" value="1"/>
</dbReference>
<keyword evidence="5 6" id="KW-0539">Nucleus</keyword>
<dbReference type="OrthoDB" id="5954824at2759"/>
<dbReference type="GO" id="GO:0000122">
    <property type="term" value="P:negative regulation of transcription by RNA polymerase II"/>
    <property type="evidence" value="ECO:0007669"/>
    <property type="project" value="EnsemblFungi"/>
</dbReference>
<organism evidence="10 11">
    <name type="scientific">Huiozyma naganishii (strain ATCC MYA-139 / BCRC 22969 / CBS 8797 / KCTC 17520 / NBRC 10181 / NCYC 3082 / Yp74L-3)</name>
    <name type="common">Yeast</name>
    <name type="synonym">Kazachstania naganishii</name>
    <dbReference type="NCBI Taxonomy" id="1071383"/>
    <lineage>
        <taxon>Eukaryota</taxon>
        <taxon>Fungi</taxon>
        <taxon>Dikarya</taxon>
        <taxon>Ascomycota</taxon>
        <taxon>Saccharomycotina</taxon>
        <taxon>Saccharomycetes</taxon>
        <taxon>Saccharomycetales</taxon>
        <taxon>Saccharomycetaceae</taxon>
        <taxon>Huiozyma</taxon>
    </lineage>
</organism>
<dbReference type="KEGG" id="kng:KNAG_0M01920"/>
<dbReference type="AlphaFoldDB" id="J7RDY3"/>
<dbReference type="PANTHER" id="PTHR45881:SF1">
    <property type="entry name" value="FORK HEAD PROTEIN HOMOLOG 2"/>
    <property type="match status" value="1"/>
</dbReference>
<feature type="compositionally biased region" description="Polar residues" evidence="7">
    <location>
        <begin position="693"/>
        <end position="708"/>
    </location>
</feature>
<gene>
    <name evidence="10" type="primary">KNAG0M01920</name>
    <name evidence="10" type="ordered locus">KNAG_0M01920</name>
</gene>
<dbReference type="GO" id="GO:0061629">
    <property type="term" value="F:RNA polymerase II-specific DNA-binding transcription factor binding"/>
    <property type="evidence" value="ECO:0007669"/>
    <property type="project" value="EnsemblFungi"/>
</dbReference>
<dbReference type="GO" id="GO:0000978">
    <property type="term" value="F:RNA polymerase II cis-regulatory region sequence-specific DNA binding"/>
    <property type="evidence" value="ECO:0007669"/>
    <property type="project" value="TreeGrafter"/>
</dbReference>
<keyword evidence="2" id="KW-0805">Transcription regulation</keyword>
<dbReference type="CDD" id="cd22701">
    <property type="entry name" value="FHA_FKH1-like"/>
    <property type="match status" value="1"/>
</dbReference>
<dbReference type="SUPFAM" id="SSF49879">
    <property type="entry name" value="SMAD/FHA domain"/>
    <property type="match status" value="1"/>
</dbReference>
<feature type="compositionally biased region" description="Low complexity" evidence="7">
    <location>
        <begin position="583"/>
        <end position="596"/>
    </location>
</feature>
<dbReference type="Proteomes" id="UP000006310">
    <property type="component" value="Chromosome 13"/>
</dbReference>
<feature type="region of interest" description="Disordered" evidence="7">
    <location>
        <begin position="725"/>
        <end position="767"/>
    </location>
</feature>
<feature type="compositionally biased region" description="Low complexity" evidence="7">
    <location>
        <begin position="455"/>
        <end position="465"/>
    </location>
</feature>
<dbReference type="GO" id="GO:2000221">
    <property type="term" value="P:negative regulation of pseudohyphal growth"/>
    <property type="evidence" value="ECO:0007669"/>
    <property type="project" value="EnsemblFungi"/>
</dbReference>
<comment type="subcellular location">
    <subcellularLocation>
        <location evidence="1 6">Nucleus</location>
    </subcellularLocation>
</comment>
<keyword evidence="3 6" id="KW-0238">DNA-binding</keyword>
<dbReference type="PROSITE" id="PS50006">
    <property type="entry name" value="FHA_DOMAIN"/>
    <property type="match status" value="1"/>
</dbReference>
<dbReference type="InterPro" id="IPR001766">
    <property type="entry name" value="Fork_head_dom"/>
</dbReference>
<feature type="compositionally biased region" description="Polar residues" evidence="7">
    <location>
        <begin position="470"/>
        <end position="480"/>
    </location>
</feature>
<dbReference type="InterPro" id="IPR030456">
    <property type="entry name" value="TF_fork_head_CS_2"/>
</dbReference>
<evidence type="ECO:0000259" key="9">
    <source>
        <dbReference type="PROSITE" id="PS50039"/>
    </source>
</evidence>
<proteinExistence type="predicted"/>
<feature type="region of interest" description="Disordered" evidence="7">
    <location>
        <begin position="438"/>
        <end position="496"/>
    </location>
</feature>
<evidence type="ECO:0008006" key="12">
    <source>
        <dbReference type="Google" id="ProtNLM"/>
    </source>
</evidence>
<dbReference type="PROSITE" id="PS00657">
    <property type="entry name" value="FORK_HEAD_1"/>
    <property type="match status" value="1"/>
</dbReference>
<evidence type="ECO:0000256" key="5">
    <source>
        <dbReference type="ARBA" id="ARBA00023242"/>
    </source>
</evidence>
<dbReference type="PANTHER" id="PTHR45881">
    <property type="entry name" value="CHECKPOINT SUPPRESSOR 1-LIKE, ISOFORM A-RELATED"/>
    <property type="match status" value="1"/>
</dbReference>
<dbReference type="InterPro" id="IPR036388">
    <property type="entry name" value="WH-like_DNA-bd_sf"/>
</dbReference>
<dbReference type="HOGENOM" id="CLU_007090_2_0_1"/>
<feature type="DNA-binding region" description="Fork-head" evidence="6">
    <location>
        <begin position="325"/>
        <end position="423"/>
    </location>
</feature>
<dbReference type="Gene3D" id="1.10.10.10">
    <property type="entry name" value="Winged helix-like DNA-binding domain superfamily/Winged helix DNA-binding domain"/>
    <property type="match status" value="1"/>
</dbReference>
<dbReference type="GO" id="GO:1903468">
    <property type="term" value="P:positive regulation of DNA replication initiation"/>
    <property type="evidence" value="ECO:0007669"/>
    <property type="project" value="EnsemblFungi"/>
</dbReference>
<dbReference type="eggNOG" id="KOG2294">
    <property type="taxonomic scope" value="Eukaryota"/>
</dbReference>
<dbReference type="EMBL" id="HE978326">
    <property type="protein sequence ID" value="CCK73045.1"/>
    <property type="molecule type" value="Genomic_DNA"/>
</dbReference>
<feature type="compositionally biased region" description="Polar residues" evidence="7">
    <location>
        <begin position="597"/>
        <end position="607"/>
    </location>
</feature>
<feature type="region of interest" description="Disordered" evidence="7">
    <location>
        <begin position="583"/>
        <end position="643"/>
    </location>
</feature>
<dbReference type="FunFam" id="1.10.10.10:FF:000030">
    <property type="entry name" value="Forkhead box protein K2"/>
    <property type="match status" value="1"/>
</dbReference>
<feature type="compositionally biased region" description="Low complexity" evidence="7">
    <location>
        <begin position="608"/>
        <end position="627"/>
    </location>
</feature>
<dbReference type="CDD" id="cd00059">
    <property type="entry name" value="FH_FOX"/>
    <property type="match status" value="1"/>
</dbReference>
<dbReference type="Pfam" id="PF00498">
    <property type="entry name" value="FHA"/>
    <property type="match status" value="1"/>
</dbReference>
<keyword evidence="11" id="KW-1185">Reference proteome</keyword>
<evidence type="ECO:0000256" key="7">
    <source>
        <dbReference type="SAM" id="MobiDB-lite"/>
    </source>
</evidence>
<dbReference type="GO" id="GO:0000981">
    <property type="term" value="F:DNA-binding transcription factor activity, RNA polymerase II-specific"/>
    <property type="evidence" value="ECO:0007669"/>
    <property type="project" value="TreeGrafter"/>
</dbReference>
<feature type="region of interest" description="Disordered" evidence="7">
    <location>
        <begin position="662"/>
        <end position="708"/>
    </location>
</feature>
<dbReference type="GO" id="GO:0005829">
    <property type="term" value="C:cytosol"/>
    <property type="evidence" value="ECO:0007669"/>
    <property type="project" value="EnsemblFungi"/>
</dbReference>
<evidence type="ECO:0000256" key="6">
    <source>
        <dbReference type="PROSITE-ProRule" id="PRU00089"/>
    </source>
</evidence>
<dbReference type="PROSITE" id="PS50039">
    <property type="entry name" value="FORK_HEAD_3"/>
    <property type="match status" value="1"/>
</dbReference>
<dbReference type="SMART" id="SM00339">
    <property type="entry name" value="FH"/>
    <property type="match status" value="1"/>
</dbReference>
<dbReference type="GO" id="GO:0003688">
    <property type="term" value="F:DNA replication origin binding"/>
    <property type="evidence" value="ECO:0007669"/>
    <property type="project" value="EnsemblFungi"/>
</dbReference>
<dbReference type="GO" id="GO:0061186">
    <property type="term" value="P:negative regulation of silent mating-type cassette heterochromatin formation"/>
    <property type="evidence" value="ECO:0007669"/>
    <property type="project" value="EnsemblFungi"/>
</dbReference>
<dbReference type="GO" id="GO:0005634">
    <property type="term" value="C:nucleus"/>
    <property type="evidence" value="ECO:0007669"/>
    <property type="project" value="UniProtKB-SubCell"/>
</dbReference>
<evidence type="ECO:0000256" key="4">
    <source>
        <dbReference type="ARBA" id="ARBA00023163"/>
    </source>
</evidence>
<dbReference type="InterPro" id="IPR036390">
    <property type="entry name" value="WH_DNA-bd_sf"/>
</dbReference>
<keyword evidence="4" id="KW-0804">Transcription</keyword>
<dbReference type="Gene3D" id="2.60.200.20">
    <property type="match status" value="1"/>
</dbReference>
<evidence type="ECO:0000313" key="11">
    <source>
        <dbReference type="Proteomes" id="UP000006310"/>
    </source>
</evidence>
<dbReference type="SUPFAM" id="SSF46785">
    <property type="entry name" value="Winged helix' DNA-binding domain"/>
    <property type="match status" value="1"/>
</dbReference>
<evidence type="ECO:0000256" key="1">
    <source>
        <dbReference type="ARBA" id="ARBA00004123"/>
    </source>
</evidence>
<reference evidence="11" key="2">
    <citation type="submission" date="2012-08" db="EMBL/GenBank/DDBJ databases">
        <title>Genome sequence of Kazachstania naganishii.</title>
        <authorList>
            <person name="Gordon J.L."/>
            <person name="Armisen D."/>
            <person name="Proux-Wera E."/>
            <person name="OhEigeartaigh S.S."/>
            <person name="Byrne K.P."/>
            <person name="Wolfe K.H."/>
        </authorList>
    </citation>
    <scope>NUCLEOTIDE SEQUENCE [LARGE SCALE GENOMIC DNA]</scope>
    <source>
        <strain evidence="11">ATCC MYA-139 / BCRC 22969 / CBS 8797 / CCRC 22969 / KCTC 17520 / NBRC 10181 / NCYC 3082</strain>
    </source>
</reference>
<dbReference type="RefSeq" id="XP_022467289.1">
    <property type="nucleotide sequence ID" value="XM_022611055.1"/>
</dbReference>
<evidence type="ECO:0000259" key="8">
    <source>
        <dbReference type="PROSITE" id="PS50006"/>
    </source>
</evidence>
<feature type="domain" description="FHA" evidence="8">
    <location>
        <begin position="69"/>
        <end position="141"/>
    </location>
</feature>
<dbReference type="InterPro" id="IPR018122">
    <property type="entry name" value="TF_fork_head_CS_1"/>
</dbReference>
<dbReference type="PRINTS" id="PR00053">
    <property type="entry name" value="FORKHEAD"/>
</dbReference>
<evidence type="ECO:0000256" key="3">
    <source>
        <dbReference type="ARBA" id="ARBA00023125"/>
    </source>
</evidence>
<dbReference type="InterPro" id="IPR008984">
    <property type="entry name" value="SMAD_FHA_dom_sf"/>
</dbReference>
<dbReference type="GO" id="GO:0006338">
    <property type="term" value="P:chromatin remodeling"/>
    <property type="evidence" value="ECO:0007669"/>
    <property type="project" value="EnsemblFungi"/>
</dbReference>
<dbReference type="GO" id="GO:0003682">
    <property type="term" value="F:chromatin binding"/>
    <property type="evidence" value="ECO:0007669"/>
    <property type="project" value="EnsemblFungi"/>
</dbReference>
<feature type="compositionally biased region" description="Basic and acidic residues" evidence="7">
    <location>
        <begin position="734"/>
        <end position="767"/>
    </location>
</feature>
<dbReference type="InterPro" id="IPR000253">
    <property type="entry name" value="FHA_dom"/>
</dbReference>
<dbReference type="GO" id="GO:0000086">
    <property type="term" value="P:G2/M transition of mitotic cell cycle"/>
    <property type="evidence" value="ECO:0007669"/>
    <property type="project" value="EnsemblFungi"/>
</dbReference>
<dbReference type="GO" id="GO:0003713">
    <property type="term" value="F:transcription coactivator activity"/>
    <property type="evidence" value="ECO:0007669"/>
    <property type="project" value="EnsemblFungi"/>
</dbReference>
<accession>J7RDY3</accession>
<dbReference type="GeneID" id="34528825"/>
<dbReference type="OMA" id="YYRFAKT"/>
<name>J7RDY3_HUIN7</name>
<evidence type="ECO:0000313" key="10">
    <source>
        <dbReference type="EMBL" id="CCK73045.1"/>
    </source>
</evidence>
<dbReference type="GO" id="GO:0032968">
    <property type="term" value="P:positive regulation of transcription elongation by RNA polymerase II"/>
    <property type="evidence" value="ECO:0007669"/>
    <property type="project" value="EnsemblFungi"/>
</dbReference>